<evidence type="ECO:0000259" key="5">
    <source>
        <dbReference type="PROSITE" id="PS51094"/>
    </source>
</evidence>
<dbReference type="SUPFAM" id="SSF55804">
    <property type="entry name" value="Phoshotransferase/anion transport protein"/>
    <property type="match status" value="1"/>
</dbReference>
<dbReference type="Proteomes" id="UP000270190">
    <property type="component" value="Unassembled WGS sequence"/>
</dbReference>
<dbReference type="SUPFAM" id="SSF63520">
    <property type="entry name" value="PTS-regulatory domain, PRD"/>
    <property type="match status" value="1"/>
</dbReference>
<evidence type="ECO:0000256" key="2">
    <source>
        <dbReference type="ARBA" id="ARBA00022737"/>
    </source>
</evidence>
<dbReference type="InterPro" id="IPR002178">
    <property type="entry name" value="PTS_EIIA_type-2_dom"/>
</dbReference>
<dbReference type="InterPro" id="IPR011608">
    <property type="entry name" value="PRD"/>
</dbReference>
<proteinExistence type="predicted"/>
<dbReference type="Gene3D" id="3.40.50.2300">
    <property type="match status" value="1"/>
</dbReference>
<dbReference type="Pfam" id="PF00874">
    <property type="entry name" value="PRD"/>
    <property type="match status" value="1"/>
</dbReference>
<evidence type="ECO:0000313" key="9">
    <source>
        <dbReference type="Proteomes" id="UP000270190"/>
    </source>
</evidence>
<feature type="domain" description="PTS EIIB type-2" evidence="6">
    <location>
        <begin position="403"/>
        <end position="492"/>
    </location>
</feature>
<dbReference type="InterPro" id="IPR050661">
    <property type="entry name" value="BglG_antiterminators"/>
</dbReference>
<dbReference type="GeneID" id="66537424"/>
<keyword evidence="1" id="KW-0808">Transferase</keyword>
<dbReference type="EMBL" id="OUNC01000056">
    <property type="protein sequence ID" value="SPP29802.1"/>
    <property type="molecule type" value="Genomic_DNA"/>
</dbReference>
<dbReference type="Gene3D" id="3.40.930.10">
    <property type="entry name" value="Mannitol-specific EII, Chain A"/>
    <property type="match status" value="1"/>
</dbReference>
<dbReference type="PROSITE" id="PS51099">
    <property type="entry name" value="PTS_EIIB_TYPE_2"/>
    <property type="match status" value="1"/>
</dbReference>
<organism evidence="8 9">
    <name type="scientific">Brochothrix thermosphacta</name>
    <name type="common">Microbacterium thermosphactum</name>
    <dbReference type="NCBI Taxonomy" id="2756"/>
    <lineage>
        <taxon>Bacteria</taxon>
        <taxon>Bacillati</taxon>
        <taxon>Bacillota</taxon>
        <taxon>Bacilli</taxon>
        <taxon>Bacillales</taxon>
        <taxon>Listeriaceae</taxon>
        <taxon>Brochothrix</taxon>
    </lineage>
</organism>
<dbReference type="Pfam" id="PF00359">
    <property type="entry name" value="PTS_EIIA_2"/>
    <property type="match status" value="1"/>
</dbReference>
<gene>
    <name evidence="8" type="ORF">BTBSAS_60105</name>
</gene>
<name>A0A2X0QN94_BROTH</name>
<dbReference type="Gene3D" id="1.10.1790.10">
    <property type="entry name" value="PRD domain"/>
    <property type="match status" value="1"/>
</dbReference>
<dbReference type="AlphaFoldDB" id="A0A2X0QN94"/>
<accession>A0A2X0QN94</accession>
<dbReference type="InterPro" id="IPR016152">
    <property type="entry name" value="PTrfase/Anion_transptr"/>
</dbReference>
<evidence type="ECO:0000259" key="6">
    <source>
        <dbReference type="PROSITE" id="PS51099"/>
    </source>
</evidence>
<dbReference type="PANTHER" id="PTHR30185">
    <property type="entry name" value="CRYPTIC BETA-GLUCOSIDE BGL OPERON ANTITERMINATOR"/>
    <property type="match status" value="1"/>
</dbReference>
<keyword evidence="4" id="KW-0804">Transcription</keyword>
<feature type="domain" description="PTS EIIA type-2" evidence="5">
    <location>
        <begin position="531"/>
        <end position="678"/>
    </location>
</feature>
<dbReference type="Pfam" id="PF08279">
    <property type="entry name" value="HTH_11"/>
    <property type="match status" value="1"/>
</dbReference>
<dbReference type="InterPro" id="IPR036634">
    <property type="entry name" value="PRD_sf"/>
</dbReference>
<dbReference type="PROSITE" id="PS51372">
    <property type="entry name" value="PRD_2"/>
    <property type="match status" value="1"/>
</dbReference>
<dbReference type="Gene3D" id="1.10.10.10">
    <property type="entry name" value="Winged helix-like DNA-binding domain superfamily/Winged helix DNA-binding domain"/>
    <property type="match status" value="1"/>
</dbReference>
<dbReference type="InterPro" id="IPR013196">
    <property type="entry name" value="HTH_11"/>
</dbReference>
<evidence type="ECO:0000313" key="8">
    <source>
        <dbReference type="EMBL" id="SPP29802.1"/>
    </source>
</evidence>
<dbReference type="PROSITE" id="PS51094">
    <property type="entry name" value="PTS_EIIA_TYPE_2"/>
    <property type="match status" value="1"/>
</dbReference>
<evidence type="ECO:0000256" key="3">
    <source>
        <dbReference type="ARBA" id="ARBA00023015"/>
    </source>
</evidence>
<protein>
    <submittedName>
        <fullName evidence="8">Putative transcriptional regulator MtlR with PTS EIIAB components</fullName>
    </submittedName>
</protein>
<reference evidence="9" key="1">
    <citation type="submission" date="2018-04" db="EMBL/GenBank/DDBJ databases">
        <authorList>
            <person name="Illikoud N."/>
        </authorList>
    </citation>
    <scope>NUCLEOTIDE SEQUENCE [LARGE SCALE GENOMIC DNA]</scope>
</reference>
<evidence type="ECO:0000256" key="4">
    <source>
        <dbReference type="ARBA" id="ARBA00023163"/>
    </source>
</evidence>
<dbReference type="CDD" id="cd05568">
    <property type="entry name" value="PTS_IIB_bgl_like"/>
    <property type="match status" value="1"/>
</dbReference>
<dbReference type="InterPro" id="IPR013011">
    <property type="entry name" value="PTS_EIIB_2"/>
</dbReference>
<keyword evidence="2" id="KW-0677">Repeat</keyword>
<dbReference type="RefSeq" id="WP_029091933.1">
    <property type="nucleotide sequence ID" value="NZ_CBCPJR010000002.1"/>
</dbReference>
<evidence type="ECO:0000256" key="1">
    <source>
        <dbReference type="ARBA" id="ARBA00022679"/>
    </source>
</evidence>
<keyword evidence="3" id="KW-0805">Transcription regulation</keyword>
<sequence>MFLTTREKVILETLLKNKSGNTLDYFSSQLKVSRRTVQRDLKNVSHTLATFHLSLSKTEQEFQIAGTNANMFKLAQELHQAEALDQTPEEKNWLLLKILAHQQEPYKLSSLATDVGVSVQTASSYLDVLSEWLTPLQVSVERYRGSGIQLVGLEKNKRQALANYLLQHFDEQLVDLLLELEQEKTESVDWFAYIPIDTIKHINCFEKKYIADTHYQMAMNSYMRFLIQLAITLHRIESGFVLEAHEPSMRLTDDAYKFAHNFKKQSDVPLSHVEEYEVAVLWQSAVQLNETMGGYDSLLINRLVHQLINSVSDQLNVDLTDDFSLFQGLLAHMPSAIFRFQNNITVYNPLSADIRRQYPLLFMAIEKAIQEELNGHALAIDEMAYIVLHFGSALEMKKEQIDIATLIICPTGIGASKMLATRLKKEVPELTQHAIASMTDMQKLDWNDYDIVLSTVRLQHPPKDYLLVNPLLSIEDVRSVRRYIKEHLPVIMEQKKYLSSTRVVEEQPVPLTEDFSTFIGELDKTLAAVHSLLDDLKVTFDTSGVSYEKILYRMVQANVKMKKTGAVDHIFEQLIWREKQGGLAIPDTNMALYHCRHEQISELSFAIVQTQQPYHLKGMDAREWPVNNFILMLAPENLSQSELEIVSMISALIIESPKHIAVFSSGQEVLIRKQLEQALQKYIINKTQRNDKS</sequence>
<dbReference type="InterPro" id="IPR036095">
    <property type="entry name" value="PTS_EIIB-like_sf"/>
</dbReference>
<dbReference type="GO" id="GO:0009401">
    <property type="term" value="P:phosphoenolpyruvate-dependent sugar phosphotransferase system"/>
    <property type="evidence" value="ECO:0007669"/>
    <property type="project" value="InterPro"/>
</dbReference>
<dbReference type="PANTHER" id="PTHR30185:SF18">
    <property type="entry name" value="TRANSCRIPTIONAL REGULATOR MTLR"/>
    <property type="match status" value="1"/>
</dbReference>
<evidence type="ECO:0000259" key="7">
    <source>
        <dbReference type="PROSITE" id="PS51372"/>
    </source>
</evidence>
<dbReference type="SUPFAM" id="SSF52794">
    <property type="entry name" value="PTS system IIB component-like"/>
    <property type="match status" value="1"/>
</dbReference>
<dbReference type="GO" id="GO:0006355">
    <property type="term" value="P:regulation of DNA-templated transcription"/>
    <property type="evidence" value="ECO:0007669"/>
    <property type="project" value="InterPro"/>
</dbReference>
<dbReference type="GO" id="GO:0008982">
    <property type="term" value="F:protein-N(PI)-phosphohistidine-sugar phosphotransferase activity"/>
    <property type="evidence" value="ECO:0007669"/>
    <property type="project" value="InterPro"/>
</dbReference>
<dbReference type="InterPro" id="IPR036388">
    <property type="entry name" value="WH-like_DNA-bd_sf"/>
</dbReference>
<feature type="domain" description="PRD" evidence="7">
    <location>
        <begin position="295"/>
        <end position="400"/>
    </location>
</feature>